<feature type="domain" description="GPR180/TMEM145 transmembrane" evidence="7">
    <location>
        <begin position="160"/>
        <end position="260"/>
    </location>
</feature>
<evidence type="ECO:0000313" key="10">
    <source>
        <dbReference type="Proteomes" id="UP000289886"/>
    </source>
</evidence>
<feature type="domain" description="GPR180/TMEM145 transmembrane" evidence="7">
    <location>
        <begin position="277"/>
        <end position="434"/>
    </location>
</feature>
<keyword evidence="2 6" id="KW-0812">Transmembrane</keyword>
<feature type="transmembrane region" description="Helical" evidence="6">
    <location>
        <begin position="394"/>
        <end position="411"/>
    </location>
</feature>
<dbReference type="PANTHER" id="PTHR23252:SF29">
    <property type="entry name" value="INTEGRAL MEMBRANE PROTEIN GPR180"/>
    <property type="match status" value="1"/>
</dbReference>
<comment type="caution">
    <text evidence="9">The sequence shown here is derived from an EMBL/GenBank/DDBJ whole genome shotgun (WGS) entry which is preliminary data.</text>
</comment>
<evidence type="ECO:0000256" key="6">
    <source>
        <dbReference type="SAM" id="Phobius"/>
    </source>
</evidence>
<organism evidence="9 10">
    <name type="scientific">Acipenser ruthenus</name>
    <name type="common">Sterlet sturgeon</name>
    <dbReference type="NCBI Taxonomy" id="7906"/>
    <lineage>
        <taxon>Eukaryota</taxon>
        <taxon>Metazoa</taxon>
        <taxon>Chordata</taxon>
        <taxon>Craniata</taxon>
        <taxon>Vertebrata</taxon>
        <taxon>Euteleostomi</taxon>
        <taxon>Actinopterygii</taxon>
        <taxon>Chondrostei</taxon>
        <taxon>Acipenseriformes</taxon>
        <taxon>Acipenseridae</taxon>
        <taxon>Acipenser</taxon>
    </lineage>
</organism>
<dbReference type="AlphaFoldDB" id="A0A444UPM7"/>
<evidence type="ECO:0000256" key="1">
    <source>
        <dbReference type="ARBA" id="ARBA00004141"/>
    </source>
</evidence>
<proteinExistence type="predicted"/>
<feature type="transmembrane region" description="Helical" evidence="6">
    <location>
        <begin position="229"/>
        <end position="252"/>
    </location>
</feature>
<evidence type="ECO:0000256" key="5">
    <source>
        <dbReference type="ARBA" id="ARBA00023180"/>
    </source>
</evidence>
<feature type="transmembrane region" description="Helical" evidence="6">
    <location>
        <begin position="418"/>
        <end position="438"/>
    </location>
</feature>
<keyword evidence="4 6" id="KW-0472">Membrane</keyword>
<dbReference type="InterPro" id="IPR053880">
    <property type="entry name" value="GPR180-like_N"/>
</dbReference>
<evidence type="ECO:0000259" key="7">
    <source>
        <dbReference type="Pfam" id="PF10192"/>
    </source>
</evidence>
<feature type="transmembrane region" description="Helical" evidence="6">
    <location>
        <begin position="353"/>
        <end position="374"/>
    </location>
</feature>
<keyword evidence="10" id="KW-1185">Reference proteome</keyword>
<comment type="subcellular location">
    <subcellularLocation>
        <location evidence="1">Membrane</location>
        <topology evidence="1">Multi-pass membrane protein</topology>
    </subcellularLocation>
</comment>
<dbReference type="Pfam" id="PF10192">
    <property type="entry name" value="GPR180-TMEM145_TM"/>
    <property type="match status" value="2"/>
</dbReference>
<evidence type="ECO:0000259" key="8">
    <source>
        <dbReference type="Pfam" id="PF21870"/>
    </source>
</evidence>
<feature type="transmembrane region" description="Helical" evidence="6">
    <location>
        <begin position="273"/>
        <end position="296"/>
    </location>
</feature>
<feature type="domain" description="GPR180-like N-terminal" evidence="8">
    <location>
        <begin position="33"/>
        <end position="118"/>
    </location>
</feature>
<dbReference type="Pfam" id="PF21870">
    <property type="entry name" value="GP180_GOLD"/>
    <property type="match status" value="1"/>
</dbReference>
<reference evidence="9 10" key="1">
    <citation type="submission" date="2019-01" db="EMBL/GenBank/DDBJ databases">
        <title>Draft Genome and Complete Hox-Cluster Characterization of the Sterlet Sturgeon (Acipenser ruthenus).</title>
        <authorList>
            <person name="Wei Q."/>
        </authorList>
    </citation>
    <scope>NUCLEOTIDE SEQUENCE [LARGE SCALE GENOMIC DNA]</scope>
    <source>
        <strain evidence="9">WHYD16114868_AA</strain>
        <tissue evidence="9">Blood</tissue>
    </source>
</reference>
<dbReference type="GO" id="GO:0016020">
    <property type="term" value="C:membrane"/>
    <property type="evidence" value="ECO:0007669"/>
    <property type="project" value="UniProtKB-SubCell"/>
</dbReference>
<evidence type="ECO:0000256" key="2">
    <source>
        <dbReference type="ARBA" id="ARBA00022692"/>
    </source>
</evidence>
<dbReference type="GO" id="GO:0019236">
    <property type="term" value="P:response to pheromone"/>
    <property type="evidence" value="ECO:0007669"/>
    <property type="project" value="InterPro"/>
</dbReference>
<dbReference type="GO" id="GO:0007186">
    <property type="term" value="P:G protein-coupled receptor signaling pathway"/>
    <property type="evidence" value="ECO:0007669"/>
    <property type="project" value="InterPro"/>
</dbReference>
<feature type="transmembrane region" description="Helical" evidence="6">
    <location>
        <begin position="156"/>
        <end position="176"/>
    </location>
</feature>
<feature type="transmembrane region" description="Helical" evidence="6">
    <location>
        <begin position="316"/>
        <end position="333"/>
    </location>
</feature>
<feature type="transmembrane region" description="Helical" evidence="6">
    <location>
        <begin position="188"/>
        <end position="209"/>
    </location>
</feature>
<name>A0A444UPM7_ACIRT</name>
<evidence type="ECO:0000256" key="3">
    <source>
        <dbReference type="ARBA" id="ARBA00022989"/>
    </source>
</evidence>
<sequence length="469" mass="52804">MGDVYVTVLLNASKPVLNTTDYLLEKVHTDSATGKNALLHCRLEDIQAAVEKEATLILFREHTWLNLHESENLSCLEHLSKAELTIALNQEENNQTIPELHFPQTWYVSYVDQHTCEEGDIIASDAIQFEIMMFNPDAAGNPLDHFSAEETGLQGFYFLLLLAYFVATCIYAQPLWQTMQKGGPMHTVLKVLSTALLLQAGAALFNYIHLSRYAKDGIGIPIMGSFAEFFDMVSQIQMLYMLLSLCMGWTLGKNRKSQSKPLQWDSTPTSTGIALAAVITQIQMLYMLLSLCMGWTLGKNRKSQSKPLQWDSTPTSTGIALAAVITQGILLLWEQFEDTDHHGYHAHRSMAGLLLIGLRVSLSMLLASSLYRIINVERSVLKRDFYLSFAKGCFLWFLCHPTVVALSVVFNEYQREKIITIAVILCQSISVVVLYRLFLSRSLYWEVSSLSSVTLPLTMASGYKSRYYS</sequence>
<dbReference type="InterPro" id="IPR019336">
    <property type="entry name" value="GPR180/TMEM145_TM"/>
</dbReference>
<dbReference type="PANTHER" id="PTHR23252">
    <property type="entry name" value="INTIMAL THICKNESS RECEPTOR-RELATED"/>
    <property type="match status" value="1"/>
</dbReference>
<gene>
    <name evidence="9" type="ORF">EOD39_3201</name>
</gene>
<dbReference type="EMBL" id="SCEB01214108">
    <property type="protein sequence ID" value="RXM37125.1"/>
    <property type="molecule type" value="Genomic_DNA"/>
</dbReference>
<accession>A0A444UPM7</accession>
<keyword evidence="3 6" id="KW-1133">Transmembrane helix</keyword>
<dbReference type="InterPro" id="IPR047831">
    <property type="entry name" value="GPR180/TMEM145"/>
</dbReference>
<protein>
    <submittedName>
        <fullName evidence="9">Integral membrane protein GPR180</fullName>
    </submittedName>
</protein>
<evidence type="ECO:0000313" key="9">
    <source>
        <dbReference type="EMBL" id="RXM37125.1"/>
    </source>
</evidence>
<dbReference type="Proteomes" id="UP000289886">
    <property type="component" value="Unassembled WGS sequence"/>
</dbReference>
<evidence type="ECO:0000256" key="4">
    <source>
        <dbReference type="ARBA" id="ARBA00023136"/>
    </source>
</evidence>
<keyword evidence="5" id="KW-0325">Glycoprotein</keyword>